<keyword evidence="3" id="KW-1185">Reference proteome</keyword>
<dbReference type="PANTHER" id="PTHR47843:SF2">
    <property type="entry name" value="BTB DOMAIN-CONTAINING PROTEIN"/>
    <property type="match status" value="1"/>
</dbReference>
<dbReference type="PANTHER" id="PTHR47843">
    <property type="entry name" value="BTB DOMAIN-CONTAINING PROTEIN-RELATED"/>
    <property type="match status" value="1"/>
</dbReference>
<dbReference type="InterPro" id="IPR011333">
    <property type="entry name" value="SKP1/BTB/POZ_sf"/>
</dbReference>
<name>A0A6G1GT13_9PEZI</name>
<dbReference type="Proteomes" id="UP000800041">
    <property type="component" value="Unassembled WGS sequence"/>
</dbReference>
<dbReference type="OrthoDB" id="1022638at2759"/>
<dbReference type="CDD" id="cd18186">
    <property type="entry name" value="BTB_POZ_ZBTB_KLHL-like"/>
    <property type="match status" value="1"/>
</dbReference>
<evidence type="ECO:0000313" key="3">
    <source>
        <dbReference type="Proteomes" id="UP000800041"/>
    </source>
</evidence>
<organism evidence="2 3">
    <name type="scientific">Aulographum hederae CBS 113979</name>
    <dbReference type="NCBI Taxonomy" id="1176131"/>
    <lineage>
        <taxon>Eukaryota</taxon>
        <taxon>Fungi</taxon>
        <taxon>Dikarya</taxon>
        <taxon>Ascomycota</taxon>
        <taxon>Pezizomycotina</taxon>
        <taxon>Dothideomycetes</taxon>
        <taxon>Pleosporomycetidae</taxon>
        <taxon>Aulographales</taxon>
        <taxon>Aulographaceae</taxon>
    </lineage>
</organism>
<evidence type="ECO:0008006" key="4">
    <source>
        <dbReference type="Google" id="ProtNLM"/>
    </source>
</evidence>
<evidence type="ECO:0000256" key="1">
    <source>
        <dbReference type="SAM" id="MobiDB-lite"/>
    </source>
</evidence>
<reference evidence="2" key="1">
    <citation type="journal article" date="2020" name="Stud. Mycol.">
        <title>101 Dothideomycetes genomes: a test case for predicting lifestyles and emergence of pathogens.</title>
        <authorList>
            <person name="Haridas S."/>
            <person name="Albert R."/>
            <person name="Binder M."/>
            <person name="Bloem J."/>
            <person name="Labutti K."/>
            <person name="Salamov A."/>
            <person name="Andreopoulos B."/>
            <person name="Baker S."/>
            <person name="Barry K."/>
            <person name="Bills G."/>
            <person name="Bluhm B."/>
            <person name="Cannon C."/>
            <person name="Castanera R."/>
            <person name="Culley D."/>
            <person name="Daum C."/>
            <person name="Ezra D."/>
            <person name="Gonzalez J."/>
            <person name="Henrissat B."/>
            <person name="Kuo A."/>
            <person name="Liang C."/>
            <person name="Lipzen A."/>
            <person name="Lutzoni F."/>
            <person name="Magnuson J."/>
            <person name="Mondo S."/>
            <person name="Nolan M."/>
            <person name="Ohm R."/>
            <person name="Pangilinan J."/>
            <person name="Park H.-J."/>
            <person name="Ramirez L."/>
            <person name="Alfaro M."/>
            <person name="Sun H."/>
            <person name="Tritt A."/>
            <person name="Yoshinaga Y."/>
            <person name="Zwiers L.-H."/>
            <person name="Turgeon B."/>
            <person name="Goodwin S."/>
            <person name="Spatafora J."/>
            <person name="Crous P."/>
            <person name="Grigoriev I."/>
        </authorList>
    </citation>
    <scope>NUCLEOTIDE SEQUENCE</scope>
    <source>
        <strain evidence="2">CBS 113979</strain>
    </source>
</reference>
<accession>A0A6G1GT13</accession>
<dbReference type="Gene3D" id="3.30.710.10">
    <property type="entry name" value="Potassium Channel Kv1.1, Chain A"/>
    <property type="match status" value="1"/>
</dbReference>
<dbReference type="EMBL" id="ML977171">
    <property type="protein sequence ID" value="KAF1983944.1"/>
    <property type="molecule type" value="Genomic_DNA"/>
</dbReference>
<protein>
    <recommendedName>
        <fullName evidence="4">BTB domain-containing protein</fullName>
    </recommendedName>
</protein>
<evidence type="ECO:0000313" key="2">
    <source>
        <dbReference type="EMBL" id="KAF1983944.1"/>
    </source>
</evidence>
<feature type="region of interest" description="Disordered" evidence="1">
    <location>
        <begin position="96"/>
        <end position="115"/>
    </location>
</feature>
<proteinExistence type="predicted"/>
<dbReference type="AlphaFoldDB" id="A0A6G1GT13"/>
<gene>
    <name evidence="2" type="ORF">K402DRAFT_423271</name>
</gene>
<sequence>MKRVCRDAASGPKVGGRIIKVRVGKGGSKETFNVYEDLIRESSTFFENALNRKWKESRDRLISIPSHSPDVFAVYLKWLVSGMLFISNSEEVLPAEDGSTTSKRRILPAEDESTTSKRRVQEDSLIAAFSFSDYIQDDDFKDCVIDGIVEHLKTWNVCHHMFPVEIWRLSQGGCPAASLALAMILDFRIFSHDQDFSAEFREAIEPYPELIYNAACALSSELEWDKGERIKYTVVSSCRYHQHQITKAPCYKERFGIE</sequence>